<dbReference type="Pfam" id="PF13742">
    <property type="entry name" value="tRNA_anti_2"/>
    <property type="match status" value="1"/>
</dbReference>
<dbReference type="InterPro" id="IPR025824">
    <property type="entry name" value="OB-fold_nuc-bd_dom"/>
</dbReference>
<evidence type="ECO:0000256" key="2">
    <source>
        <dbReference type="ARBA" id="ARBA00022722"/>
    </source>
</evidence>
<keyword evidence="4 5" id="KW-0269">Exonuclease</keyword>
<dbReference type="AlphaFoldDB" id="A0A6F8VBA5"/>
<evidence type="ECO:0000256" key="5">
    <source>
        <dbReference type="HAMAP-Rule" id="MF_00378"/>
    </source>
</evidence>
<accession>A0A6F8VBA5</accession>
<dbReference type="EC" id="3.1.11.6" evidence="5"/>
<dbReference type="GO" id="GO:0009318">
    <property type="term" value="C:exodeoxyribonuclease VII complex"/>
    <property type="evidence" value="ECO:0007669"/>
    <property type="project" value="UniProtKB-UniRule"/>
</dbReference>
<evidence type="ECO:0000256" key="3">
    <source>
        <dbReference type="ARBA" id="ARBA00022801"/>
    </source>
</evidence>
<dbReference type="EMBL" id="AP022853">
    <property type="protein sequence ID" value="BCB26286.1"/>
    <property type="molecule type" value="Genomic_DNA"/>
</dbReference>
<keyword evidence="1 5" id="KW-0963">Cytoplasm</keyword>
<dbReference type="Pfam" id="PF02601">
    <property type="entry name" value="Exonuc_VII_L"/>
    <property type="match status" value="1"/>
</dbReference>
<dbReference type="KEGG" id="slac:SKTS_11720"/>
<comment type="subunit">
    <text evidence="5">Heterooligomer composed of large and small subunits.</text>
</comment>
<evidence type="ECO:0000259" key="8">
    <source>
        <dbReference type="Pfam" id="PF13742"/>
    </source>
</evidence>
<name>A0A6F8VBA5_9PROT</name>
<keyword evidence="3 5" id="KW-0378">Hydrolase</keyword>
<gene>
    <name evidence="5 9" type="primary">xseA</name>
    <name evidence="9" type="ORF">SKTS_11720</name>
</gene>
<dbReference type="RefSeq" id="WP_173061732.1">
    <property type="nucleotide sequence ID" value="NZ_AP022853.1"/>
</dbReference>
<evidence type="ECO:0000256" key="1">
    <source>
        <dbReference type="ARBA" id="ARBA00022490"/>
    </source>
</evidence>
<comment type="subcellular location">
    <subcellularLocation>
        <location evidence="5 6">Cytoplasm</location>
    </subcellularLocation>
</comment>
<comment type="catalytic activity">
    <reaction evidence="5 6">
        <text>Exonucleolytic cleavage in either 5'- to 3'- or 3'- to 5'-direction to yield nucleoside 5'-phosphates.</text>
        <dbReference type="EC" id="3.1.11.6"/>
    </reaction>
</comment>
<dbReference type="NCBIfam" id="TIGR00237">
    <property type="entry name" value="xseA"/>
    <property type="match status" value="1"/>
</dbReference>
<comment type="function">
    <text evidence="5">Bidirectionally degrades single-stranded DNA into large acid-insoluble oligonucleotides, which are then degraded further into small acid-soluble oligonucleotides.</text>
</comment>
<keyword evidence="2 5" id="KW-0540">Nuclease</keyword>
<protein>
    <recommendedName>
        <fullName evidence="5">Exodeoxyribonuclease 7 large subunit</fullName>
        <ecNumber evidence="5">3.1.11.6</ecNumber>
    </recommendedName>
    <alternativeName>
        <fullName evidence="5">Exodeoxyribonuclease VII large subunit</fullName>
        <shortName evidence="5">Exonuclease VII large subunit</shortName>
    </alternativeName>
</protein>
<evidence type="ECO:0000259" key="7">
    <source>
        <dbReference type="Pfam" id="PF02601"/>
    </source>
</evidence>
<dbReference type="Proteomes" id="UP000502260">
    <property type="component" value="Chromosome"/>
</dbReference>
<feature type="domain" description="Exonuclease VII large subunit C-terminal" evidence="7">
    <location>
        <begin position="128"/>
        <end position="438"/>
    </location>
</feature>
<dbReference type="InterPro" id="IPR020579">
    <property type="entry name" value="Exonuc_VII_lsu_C"/>
</dbReference>
<dbReference type="PANTHER" id="PTHR30008:SF0">
    <property type="entry name" value="EXODEOXYRIBONUCLEASE 7 LARGE SUBUNIT"/>
    <property type="match status" value="1"/>
</dbReference>
<dbReference type="GO" id="GO:0003676">
    <property type="term" value="F:nucleic acid binding"/>
    <property type="evidence" value="ECO:0007669"/>
    <property type="project" value="InterPro"/>
</dbReference>
<evidence type="ECO:0000256" key="6">
    <source>
        <dbReference type="RuleBase" id="RU004355"/>
    </source>
</evidence>
<organism evidence="9 10">
    <name type="scientific">Sulfurimicrobium lacus</name>
    <dbReference type="NCBI Taxonomy" id="2715678"/>
    <lineage>
        <taxon>Bacteria</taxon>
        <taxon>Pseudomonadati</taxon>
        <taxon>Pseudomonadota</taxon>
        <taxon>Betaproteobacteria</taxon>
        <taxon>Nitrosomonadales</taxon>
        <taxon>Sulfuricellaceae</taxon>
        <taxon>Sulfurimicrobium</taxon>
    </lineage>
</organism>
<proteinExistence type="inferred from homology"/>
<dbReference type="GO" id="GO:0005737">
    <property type="term" value="C:cytoplasm"/>
    <property type="evidence" value="ECO:0007669"/>
    <property type="project" value="UniProtKB-SubCell"/>
</dbReference>
<evidence type="ECO:0000256" key="4">
    <source>
        <dbReference type="ARBA" id="ARBA00022839"/>
    </source>
</evidence>
<feature type="domain" description="OB-fold nucleic acid binding" evidence="8">
    <location>
        <begin position="12"/>
        <end position="105"/>
    </location>
</feature>
<dbReference type="HAMAP" id="MF_00378">
    <property type="entry name" value="Exonuc_7_L"/>
    <property type="match status" value="1"/>
</dbReference>
<evidence type="ECO:0000313" key="9">
    <source>
        <dbReference type="EMBL" id="BCB26286.1"/>
    </source>
</evidence>
<keyword evidence="10" id="KW-1185">Reference proteome</keyword>
<dbReference type="GO" id="GO:0006308">
    <property type="term" value="P:DNA catabolic process"/>
    <property type="evidence" value="ECO:0007669"/>
    <property type="project" value="UniProtKB-UniRule"/>
</dbReference>
<evidence type="ECO:0000313" key="10">
    <source>
        <dbReference type="Proteomes" id="UP000502260"/>
    </source>
</evidence>
<comment type="similarity">
    <text evidence="5 6">Belongs to the XseA family.</text>
</comment>
<dbReference type="GO" id="GO:0008855">
    <property type="term" value="F:exodeoxyribonuclease VII activity"/>
    <property type="evidence" value="ECO:0007669"/>
    <property type="project" value="UniProtKB-UniRule"/>
</dbReference>
<dbReference type="PANTHER" id="PTHR30008">
    <property type="entry name" value="EXODEOXYRIBONUCLEASE 7 LARGE SUBUNIT"/>
    <property type="match status" value="1"/>
</dbReference>
<dbReference type="CDD" id="cd04489">
    <property type="entry name" value="ExoVII_LU_OBF"/>
    <property type="match status" value="1"/>
</dbReference>
<dbReference type="InterPro" id="IPR003753">
    <property type="entry name" value="Exonuc_VII_L"/>
</dbReference>
<reference evidence="10" key="1">
    <citation type="submission" date="2020-03" db="EMBL/GenBank/DDBJ databases">
        <title>Complete genome sequence of sulfur-oxidizing bacterium skT11.</title>
        <authorList>
            <person name="Kanda M."/>
            <person name="Kojima H."/>
            <person name="Fukui M."/>
        </authorList>
    </citation>
    <scope>NUCLEOTIDE SEQUENCE [LARGE SCALE GENOMIC DNA]</scope>
    <source>
        <strain evidence="10">skT11</strain>
    </source>
</reference>
<sequence>MSLFLPKTPTVLSVSELNRHAKAVLEQTFPLLWVGGEISNFTRATSGHWYFTLKDGQAQVRCAMFRHKSQYVDFRPENGMHVEVRALVTLYEARGEYQLSVESMRRAGLGALFEAFEKLKAKLAAEGLFEETRKQALPVFPRCIGIVTSPAAAALRDVLTTLRRRMPNIPVVLYPTPVQGEGAGQKIAQALQLADSRNECDVLILCRGGGSIEDLWAFNEEVVARAIAASSIPVISGVGHETDITIADFVADRRAPTPTAAAELATPHRADLHQRLDALHARLSRQTSRSLEQRMQQLDYLARRLVHPGTRIEAQLQHLNHLRQRQQQAASRALEQQEWRVQRLASRLARSAPAPQLLQAQQQQLGQRLELAMGQLLQHRQATLQRLAASLQHLNPEAVLERGFSMVRSASGKLVRSSADIALHEELSITFAHGSANASVTRKEEAT</sequence>